<proteinExistence type="inferred from homology"/>
<dbReference type="GO" id="GO:0000272">
    <property type="term" value="P:polysaccharide catabolic process"/>
    <property type="evidence" value="ECO:0007669"/>
    <property type="project" value="TreeGrafter"/>
</dbReference>
<dbReference type="InterPro" id="IPR052369">
    <property type="entry name" value="UG_Glycosaminoglycan_Hydrolase"/>
</dbReference>
<evidence type="ECO:0000256" key="3">
    <source>
        <dbReference type="PIRSR" id="PIRSR610905-1"/>
    </source>
</evidence>
<evidence type="ECO:0000313" key="6">
    <source>
        <dbReference type="Proteomes" id="UP000245412"/>
    </source>
</evidence>
<feature type="active site" description="Nucleophile" evidence="3">
    <location>
        <position position="98"/>
    </location>
</feature>
<feature type="binding site" evidence="4">
    <location>
        <position position="237"/>
    </location>
    <ligand>
        <name>substrate</name>
    </ligand>
</feature>
<accession>A0AB73T3D5</accession>
<dbReference type="EMBL" id="QGGY01000007">
    <property type="protein sequence ID" value="PWJ75207.1"/>
    <property type="molecule type" value="Genomic_DNA"/>
</dbReference>
<organism evidence="5 6">
    <name type="scientific">Murimonas intestini</name>
    <dbReference type="NCBI Taxonomy" id="1337051"/>
    <lineage>
        <taxon>Bacteria</taxon>
        <taxon>Bacillati</taxon>
        <taxon>Bacillota</taxon>
        <taxon>Clostridia</taxon>
        <taxon>Lachnospirales</taxon>
        <taxon>Lachnospiraceae</taxon>
        <taxon>Murimonas</taxon>
    </lineage>
</organism>
<feature type="binding site" evidence="4">
    <location>
        <position position="98"/>
    </location>
    <ligand>
        <name>substrate</name>
    </ligand>
</feature>
<dbReference type="InterPro" id="IPR010905">
    <property type="entry name" value="Glyco_hydro_88"/>
</dbReference>
<feature type="active site" description="Proton donor" evidence="3">
    <location>
        <position position="161"/>
    </location>
</feature>
<keyword evidence="1 5" id="KW-0378">Hydrolase</keyword>
<comment type="caution">
    <text evidence="5">The sequence shown here is derived from an EMBL/GenBank/DDBJ whole genome shotgun (WGS) entry which is preliminary data.</text>
</comment>
<evidence type="ECO:0000256" key="2">
    <source>
        <dbReference type="ARBA" id="ARBA00038358"/>
    </source>
</evidence>
<protein>
    <submittedName>
        <fullName evidence="5">Unsaturated chondroitin disaccharide hydrolase</fullName>
    </submittedName>
</protein>
<reference evidence="5 6" key="1">
    <citation type="submission" date="2018-05" db="EMBL/GenBank/DDBJ databases">
        <authorList>
            <person name="Goeker M."/>
            <person name="Huntemann M."/>
            <person name="Clum A."/>
            <person name="Pillay M."/>
            <person name="Palaniappan K."/>
            <person name="Varghese N."/>
            <person name="Mikhailova N."/>
            <person name="Stamatis D."/>
            <person name="Reddy T."/>
            <person name="Daum C."/>
            <person name="Shapiro N."/>
            <person name="Ivanova N."/>
            <person name="Kyrpides N."/>
            <person name="Woyke T."/>
        </authorList>
    </citation>
    <scope>NUCLEOTIDE SEQUENCE [LARGE SCALE GENOMIC DNA]</scope>
    <source>
        <strain evidence="5 6">DSM 26524</strain>
    </source>
</reference>
<dbReference type="SUPFAM" id="SSF48208">
    <property type="entry name" value="Six-hairpin glycosidases"/>
    <property type="match status" value="1"/>
</dbReference>
<dbReference type="Gene3D" id="1.50.10.10">
    <property type="match status" value="1"/>
</dbReference>
<dbReference type="InterPro" id="IPR008928">
    <property type="entry name" value="6-hairpin_glycosidase_sf"/>
</dbReference>
<keyword evidence="6" id="KW-1185">Reference proteome</keyword>
<name>A0AB73T3D5_9FIRM</name>
<dbReference type="PANTHER" id="PTHR36845:SF1">
    <property type="entry name" value="HYDROLASE, PUTATIVE (AFU_ORTHOLOGUE AFUA_7G05090)-RELATED"/>
    <property type="match status" value="1"/>
</dbReference>
<dbReference type="RefSeq" id="WP_109627090.1">
    <property type="nucleotide sequence ID" value="NZ_JANKBI010000024.1"/>
</dbReference>
<sequence>MSKYQEAFEKCLVKIHNTMREMPETPAEYAACSDGYYFRHDVYLPFTHIGTWMTSFFTGEALLAYHKTREQEYLEWVKGYQEAYRSKIFDTPMDTMHDLGFLYTLFSTGVYKETGNDEYRILSIKAADELAKRMNLDCGMIRAWGRCDVWNQHNAGLAIIDCMMNLPLLFFAWKETGNPFYKKIAVMHADKTLENFIRPDGSVCHGYQYMEAAGVPVGEVNHCGYQTGSFWARGLTWAVYGFALAYRYTGEEKYLEASAALGDRFLEETGKDGQDPVPPWDFRLPDGREKKRDSSAAAIAACAFHELGKYRGAEKFRDEGARILSRLLEPAYQNNDMESSGFLMQSNGLGHCTSFGDYFYMEALLRYMDDFKPYW</sequence>
<gene>
    <name evidence="5" type="ORF">C7383_107214</name>
</gene>
<feature type="binding site" evidence="4">
    <location>
        <position position="233"/>
    </location>
    <ligand>
        <name>substrate</name>
    </ligand>
</feature>
<evidence type="ECO:0000256" key="1">
    <source>
        <dbReference type="ARBA" id="ARBA00022801"/>
    </source>
</evidence>
<dbReference type="PANTHER" id="PTHR36845">
    <property type="entry name" value="HYDROLASE, PUTATIVE (AFU_ORTHOLOGUE AFUA_7G05090)-RELATED"/>
    <property type="match status" value="1"/>
</dbReference>
<evidence type="ECO:0000313" key="5">
    <source>
        <dbReference type="EMBL" id="PWJ75207.1"/>
    </source>
</evidence>
<dbReference type="InterPro" id="IPR012341">
    <property type="entry name" value="6hp_glycosidase-like_sf"/>
</dbReference>
<feature type="binding site" evidence="4">
    <location>
        <position position="161"/>
    </location>
    <ligand>
        <name>substrate</name>
    </ligand>
</feature>
<evidence type="ECO:0000256" key="4">
    <source>
        <dbReference type="PIRSR" id="PIRSR610905-2"/>
    </source>
</evidence>
<dbReference type="Proteomes" id="UP000245412">
    <property type="component" value="Unassembled WGS sequence"/>
</dbReference>
<dbReference type="Pfam" id="PF07470">
    <property type="entry name" value="Glyco_hydro_88"/>
    <property type="match status" value="1"/>
</dbReference>
<dbReference type="AlphaFoldDB" id="A0AB73T3D5"/>
<dbReference type="GO" id="GO:0052757">
    <property type="term" value="F:chondroitin hydrolase activity"/>
    <property type="evidence" value="ECO:0007669"/>
    <property type="project" value="TreeGrafter"/>
</dbReference>
<comment type="similarity">
    <text evidence="2">Belongs to the glycosyl hydrolase 88 family.</text>
</comment>